<evidence type="ECO:0000259" key="7">
    <source>
        <dbReference type="PROSITE" id="PS50090"/>
    </source>
</evidence>
<comment type="caution">
    <text evidence="9">The sequence shown here is derived from an EMBL/GenBank/DDBJ whole genome shotgun (WGS) entry which is preliminary data.</text>
</comment>
<evidence type="ECO:0000256" key="4">
    <source>
        <dbReference type="ARBA" id="ARBA00023163"/>
    </source>
</evidence>
<evidence type="ECO:0000256" key="6">
    <source>
        <dbReference type="SAM" id="MobiDB-lite"/>
    </source>
</evidence>
<dbReference type="InterPro" id="IPR006447">
    <property type="entry name" value="Myb_dom_plants"/>
</dbReference>
<dbReference type="Pfam" id="PF00249">
    <property type="entry name" value="Myb_DNA-binding"/>
    <property type="match status" value="1"/>
</dbReference>
<dbReference type="OrthoDB" id="118550at2759"/>
<dbReference type="GO" id="GO:0005634">
    <property type="term" value="C:nucleus"/>
    <property type="evidence" value="ECO:0007669"/>
    <property type="project" value="UniProtKB-SubCell"/>
</dbReference>
<feature type="compositionally biased region" description="Polar residues" evidence="6">
    <location>
        <begin position="67"/>
        <end position="78"/>
    </location>
</feature>
<dbReference type="PANTHER" id="PTHR44191">
    <property type="entry name" value="TRANSCRIPTION FACTOR KUA1"/>
    <property type="match status" value="1"/>
</dbReference>
<evidence type="ECO:0000256" key="1">
    <source>
        <dbReference type="ARBA" id="ARBA00004123"/>
    </source>
</evidence>
<dbReference type="GO" id="GO:0003677">
    <property type="term" value="F:DNA binding"/>
    <property type="evidence" value="ECO:0007669"/>
    <property type="project" value="UniProtKB-KW"/>
</dbReference>
<keyword evidence="4" id="KW-0804">Transcription</keyword>
<dbReference type="InterPro" id="IPR001005">
    <property type="entry name" value="SANT/Myb"/>
</dbReference>
<keyword evidence="2" id="KW-0805">Transcription regulation</keyword>
<evidence type="ECO:0000259" key="8">
    <source>
        <dbReference type="PROSITE" id="PS51294"/>
    </source>
</evidence>
<dbReference type="GO" id="GO:0006355">
    <property type="term" value="P:regulation of DNA-templated transcription"/>
    <property type="evidence" value="ECO:0007669"/>
    <property type="project" value="UniProtKB-ARBA"/>
</dbReference>
<dbReference type="InterPro" id="IPR052245">
    <property type="entry name" value="Plant_Stress_Dev_TF"/>
</dbReference>
<accession>A0A5A7TMR3</accession>
<dbReference type="SUPFAM" id="SSF46689">
    <property type="entry name" value="Homeodomain-like"/>
    <property type="match status" value="1"/>
</dbReference>
<dbReference type="InterPro" id="IPR017930">
    <property type="entry name" value="Myb_dom"/>
</dbReference>
<evidence type="ECO:0000313" key="10">
    <source>
        <dbReference type="Proteomes" id="UP000321393"/>
    </source>
</evidence>
<dbReference type="SMART" id="SM00717">
    <property type="entry name" value="SANT"/>
    <property type="match status" value="1"/>
</dbReference>
<evidence type="ECO:0000313" key="9">
    <source>
        <dbReference type="EMBL" id="KAA0044592.1"/>
    </source>
</evidence>
<keyword evidence="3" id="KW-0238">DNA-binding</keyword>
<feature type="compositionally biased region" description="Basic and acidic residues" evidence="6">
    <location>
        <begin position="57"/>
        <end position="66"/>
    </location>
</feature>
<evidence type="ECO:0000256" key="3">
    <source>
        <dbReference type="ARBA" id="ARBA00023125"/>
    </source>
</evidence>
<gene>
    <name evidence="9" type="ORF">E6C27_scaffold46G003420</name>
</gene>
<dbReference type="AlphaFoldDB" id="A0A5A7TMR3"/>
<dbReference type="CDD" id="cd00167">
    <property type="entry name" value="SANT"/>
    <property type="match status" value="1"/>
</dbReference>
<sequence>MQENKNNLLFLHSSSTPTSLHNFDQNSAPTLTSTINDHEMSRQLFSSIESGDWTNNEENHNHKRNLETTQCYPSSSTPFIDANDNFETPRYYHPSSSQSVDPNSNYSNMDDAFLFSDSLTCSPSILSTTHNKDSFNDSIGHNGFLSDVVNSSSTKTSSKSLDSMTFNNRHSPYPNPQTSHFYSPSSISTTHNNDQFADSTEYTGLLSDIVKMRPRVPTMSSSTTNLSSLPPRPPSSHNSLNIKNNNIRNYWSLKEHRLFLAGMQLLGKAEWKKIADHVVITKTHKQVASHAQKYFLHLDKLSKHKRKRSSIHDITTVEPEFLAEVEACLPQHLKGLNQ</sequence>
<name>A0A5A7TMR3_CUCMM</name>
<protein>
    <submittedName>
        <fullName evidence="9">Myb-like protein J</fullName>
    </submittedName>
</protein>
<feature type="domain" description="Myb-like" evidence="7">
    <location>
        <begin position="243"/>
        <end position="295"/>
    </location>
</feature>
<evidence type="ECO:0000256" key="5">
    <source>
        <dbReference type="ARBA" id="ARBA00023242"/>
    </source>
</evidence>
<comment type="subcellular location">
    <subcellularLocation>
        <location evidence="1">Nucleus</location>
    </subcellularLocation>
</comment>
<feature type="region of interest" description="Disordered" evidence="6">
    <location>
        <begin position="217"/>
        <end position="240"/>
    </location>
</feature>
<dbReference type="InterPro" id="IPR009057">
    <property type="entry name" value="Homeodomain-like_sf"/>
</dbReference>
<proteinExistence type="predicted"/>
<feature type="domain" description="HTH myb-type" evidence="8">
    <location>
        <begin position="251"/>
        <end position="299"/>
    </location>
</feature>
<dbReference type="Proteomes" id="UP000321393">
    <property type="component" value="Unassembled WGS sequence"/>
</dbReference>
<dbReference type="PROSITE" id="PS50090">
    <property type="entry name" value="MYB_LIKE"/>
    <property type="match status" value="1"/>
</dbReference>
<organism evidence="9 10">
    <name type="scientific">Cucumis melo var. makuwa</name>
    <name type="common">Oriental melon</name>
    <dbReference type="NCBI Taxonomy" id="1194695"/>
    <lineage>
        <taxon>Eukaryota</taxon>
        <taxon>Viridiplantae</taxon>
        <taxon>Streptophyta</taxon>
        <taxon>Embryophyta</taxon>
        <taxon>Tracheophyta</taxon>
        <taxon>Spermatophyta</taxon>
        <taxon>Magnoliopsida</taxon>
        <taxon>eudicotyledons</taxon>
        <taxon>Gunneridae</taxon>
        <taxon>Pentapetalae</taxon>
        <taxon>rosids</taxon>
        <taxon>fabids</taxon>
        <taxon>Cucurbitales</taxon>
        <taxon>Cucurbitaceae</taxon>
        <taxon>Benincaseae</taxon>
        <taxon>Cucumis</taxon>
    </lineage>
</organism>
<reference evidence="9 10" key="1">
    <citation type="submission" date="2019-08" db="EMBL/GenBank/DDBJ databases">
        <title>Draft genome sequences of two oriental melons (Cucumis melo L. var makuwa).</title>
        <authorList>
            <person name="Kwon S.-Y."/>
        </authorList>
    </citation>
    <scope>NUCLEOTIDE SEQUENCE [LARGE SCALE GENOMIC DNA]</scope>
    <source>
        <strain evidence="10">cv. SW 3</strain>
        <tissue evidence="9">Leaf</tissue>
    </source>
</reference>
<dbReference type="PROSITE" id="PS51294">
    <property type="entry name" value="HTH_MYB"/>
    <property type="match status" value="1"/>
</dbReference>
<dbReference type="NCBIfam" id="TIGR01557">
    <property type="entry name" value="myb_SHAQKYF"/>
    <property type="match status" value="1"/>
</dbReference>
<evidence type="ECO:0000256" key="2">
    <source>
        <dbReference type="ARBA" id="ARBA00023015"/>
    </source>
</evidence>
<dbReference type="Gene3D" id="1.10.10.60">
    <property type="entry name" value="Homeodomain-like"/>
    <property type="match status" value="1"/>
</dbReference>
<feature type="region of interest" description="Disordered" evidence="6">
    <location>
        <begin position="49"/>
        <end position="85"/>
    </location>
</feature>
<dbReference type="PANTHER" id="PTHR44191:SF62">
    <property type="entry name" value="OS04G0341900 PROTEIN"/>
    <property type="match status" value="1"/>
</dbReference>
<dbReference type="STRING" id="1194695.A0A5A7TMR3"/>
<keyword evidence="5" id="KW-0539">Nucleus</keyword>
<dbReference type="EMBL" id="SSTE01014815">
    <property type="protein sequence ID" value="KAA0044592.1"/>
    <property type="molecule type" value="Genomic_DNA"/>
</dbReference>